<protein>
    <submittedName>
        <fullName evidence="3">PucR family transcriptional regulator</fullName>
    </submittedName>
</protein>
<evidence type="ECO:0000259" key="2">
    <source>
        <dbReference type="Pfam" id="PF13556"/>
    </source>
</evidence>
<proteinExistence type="predicted"/>
<dbReference type="Proteomes" id="UP001596096">
    <property type="component" value="Unassembled WGS sequence"/>
</dbReference>
<evidence type="ECO:0000313" key="4">
    <source>
        <dbReference type="Proteomes" id="UP001596096"/>
    </source>
</evidence>
<sequence length="391" mass="43203">MSVLDAISLPPLNVAEVLTGRSALAYRSVRWIQVMHWPSDEFVRPGDLVLSTGVAPSEQAAREFLENVVRSDAAALIVSLPEGLDQQAILAPVIPVARAREFPVLSLPWEVPFADVSRTIVTRLMAMGCYADESSCALRHAGVRRTPLKLNVSEEISRAMALRAESADVEVALGRPGAGADAHESLARLVAELQSTAAREQLQLRLCQRPGVALLVLEDGRGVMTLRRLLERARQSVSDTSTHWVVADRDGHEASHEAPELAQSMKVGREIMRDGDSWVASQPLESLFVLGAMAQNPLINSVVVDAVGPLVEYDRQNRRNLVETLQVFLDESCNTSAAARRLFLNRHSLMYRLTKIEELTGFSLKEPADRFFLHASVRLYRYRLVEGIAEE</sequence>
<name>A0ABW1BY17_9ACTN</name>
<dbReference type="InterPro" id="IPR051448">
    <property type="entry name" value="CdaR-like_regulators"/>
</dbReference>
<evidence type="ECO:0000313" key="3">
    <source>
        <dbReference type="EMBL" id="MFC5818150.1"/>
    </source>
</evidence>
<evidence type="ECO:0000259" key="1">
    <source>
        <dbReference type="Pfam" id="PF07905"/>
    </source>
</evidence>
<organism evidence="3 4">
    <name type="scientific">Nonomuraea harbinensis</name>
    <dbReference type="NCBI Taxonomy" id="1286938"/>
    <lineage>
        <taxon>Bacteria</taxon>
        <taxon>Bacillati</taxon>
        <taxon>Actinomycetota</taxon>
        <taxon>Actinomycetes</taxon>
        <taxon>Streptosporangiales</taxon>
        <taxon>Streptosporangiaceae</taxon>
        <taxon>Nonomuraea</taxon>
    </lineage>
</organism>
<dbReference type="EMBL" id="JBHSNW010000012">
    <property type="protein sequence ID" value="MFC5818150.1"/>
    <property type="molecule type" value="Genomic_DNA"/>
</dbReference>
<reference evidence="4" key="1">
    <citation type="journal article" date="2019" name="Int. J. Syst. Evol. Microbiol.">
        <title>The Global Catalogue of Microorganisms (GCM) 10K type strain sequencing project: providing services to taxonomists for standard genome sequencing and annotation.</title>
        <authorList>
            <consortium name="The Broad Institute Genomics Platform"/>
            <consortium name="The Broad Institute Genome Sequencing Center for Infectious Disease"/>
            <person name="Wu L."/>
            <person name="Ma J."/>
        </authorList>
    </citation>
    <scope>NUCLEOTIDE SEQUENCE [LARGE SCALE GENOMIC DNA]</scope>
    <source>
        <strain evidence="4">CGMCC 4.7106</strain>
    </source>
</reference>
<dbReference type="Pfam" id="PF13556">
    <property type="entry name" value="HTH_30"/>
    <property type="match status" value="1"/>
</dbReference>
<feature type="domain" description="Purine catabolism PurC-like" evidence="1">
    <location>
        <begin position="6"/>
        <end position="123"/>
    </location>
</feature>
<feature type="domain" description="PucR C-terminal helix-turn-helix" evidence="2">
    <location>
        <begin position="321"/>
        <end position="378"/>
    </location>
</feature>
<dbReference type="InterPro" id="IPR025736">
    <property type="entry name" value="PucR_C-HTH_dom"/>
</dbReference>
<dbReference type="PANTHER" id="PTHR33744:SF7">
    <property type="entry name" value="PUCR FAMILY TRANSCRIPTIONAL REGULATOR"/>
    <property type="match status" value="1"/>
</dbReference>
<comment type="caution">
    <text evidence="3">The sequence shown here is derived from an EMBL/GenBank/DDBJ whole genome shotgun (WGS) entry which is preliminary data.</text>
</comment>
<keyword evidence="4" id="KW-1185">Reference proteome</keyword>
<dbReference type="Pfam" id="PF07905">
    <property type="entry name" value="PucR"/>
    <property type="match status" value="1"/>
</dbReference>
<gene>
    <name evidence="3" type="ORF">ACFPUY_23860</name>
</gene>
<accession>A0ABW1BY17</accession>
<dbReference type="InterPro" id="IPR012914">
    <property type="entry name" value="PucR_dom"/>
</dbReference>
<dbReference type="RefSeq" id="WP_219545986.1">
    <property type="nucleotide sequence ID" value="NZ_JAHKRN010000020.1"/>
</dbReference>
<dbReference type="PANTHER" id="PTHR33744">
    <property type="entry name" value="CARBOHYDRATE DIACID REGULATOR"/>
    <property type="match status" value="1"/>
</dbReference>